<keyword evidence="6" id="KW-1185">Reference proteome</keyword>
<dbReference type="AlphaFoldDB" id="M3D402"/>
<dbReference type="EMBL" id="KB456264">
    <property type="protein sequence ID" value="EMF12910.1"/>
    <property type="molecule type" value="Genomic_DNA"/>
</dbReference>
<comment type="subcellular location">
    <subcellularLocation>
        <location evidence="1">Nucleus</location>
    </subcellularLocation>
</comment>
<feature type="compositionally biased region" description="Basic and acidic residues" evidence="3">
    <location>
        <begin position="356"/>
        <end position="381"/>
    </location>
</feature>
<dbReference type="HOGENOM" id="CLU_017393_0_0_1"/>
<protein>
    <recommendedName>
        <fullName evidence="4">RED-like N-terminal domain-containing protein</fullName>
    </recommendedName>
</protein>
<dbReference type="Pfam" id="PF07808">
    <property type="entry name" value="RED_N"/>
    <property type="match status" value="1"/>
</dbReference>
<feature type="compositionally biased region" description="Basic residues" evidence="3">
    <location>
        <begin position="508"/>
        <end position="519"/>
    </location>
</feature>
<feature type="region of interest" description="Disordered" evidence="3">
    <location>
        <begin position="225"/>
        <end position="254"/>
    </location>
</feature>
<reference evidence="5 6" key="1">
    <citation type="journal article" date="2012" name="PLoS Pathog.">
        <title>Diverse lifestyles and strategies of plant pathogenesis encoded in the genomes of eighteen Dothideomycetes fungi.</title>
        <authorList>
            <person name="Ohm R.A."/>
            <person name="Feau N."/>
            <person name="Henrissat B."/>
            <person name="Schoch C.L."/>
            <person name="Horwitz B.A."/>
            <person name="Barry K.W."/>
            <person name="Condon B.J."/>
            <person name="Copeland A.C."/>
            <person name="Dhillon B."/>
            <person name="Glaser F."/>
            <person name="Hesse C.N."/>
            <person name="Kosti I."/>
            <person name="LaButti K."/>
            <person name="Lindquist E.A."/>
            <person name="Lucas S."/>
            <person name="Salamov A.A."/>
            <person name="Bradshaw R.E."/>
            <person name="Ciuffetti L."/>
            <person name="Hamelin R.C."/>
            <person name="Kema G.H.J."/>
            <person name="Lawrence C."/>
            <person name="Scott J.A."/>
            <person name="Spatafora J.W."/>
            <person name="Turgeon B.G."/>
            <person name="de Wit P.J.G.M."/>
            <person name="Zhong S."/>
            <person name="Goodwin S.B."/>
            <person name="Grigoriev I.V."/>
        </authorList>
    </citation>
    <scope>NUCLEOTIDE SEQUENCE [LARGE SCALE GENOMIC DNA]</scope>
    <source>
        <strain evidence="5 6">SO2202</strain>
    </source>
</reference>
<dbReference type="OMA" id="LKSTHMV"/>
<dbReference type="Proteomes" id="UP000016931">
    <property type="component" value="Unassembled WGS sequence"/>
</dbReference>
<organism evidence="5 6">
    <name type="scientific">Sphaerulina musiva (strain SO2202)</name>
    <name type="common">Poplar stem canker fungus</name>
    <name type="synonym">Septoria musiva</name>
    <dbReference type="NCBI Taxonomy" id="692275"/>
    <lineage>
        <taxon>Eukaryota</taxon>
        <taxon>Fungi</taxon>
        <taxon>Dikarya</taxon>
        <taxon>Ascomycota</taxon>
        <taxon>Pezizomycotina</taxon>
        <taxon>Dothideomycetes</taxon>
        <taxon>Dothideomycetidae</taxon>
        <taxon>Mycosphaerellales</taxon>
        <taxon>Mycosphaerellaceae</taxon>
        <taxon>Sphaerulina</taxon>
    </lineage>
</organism>
<accession>M3D402</accession>
<dbReference type="OrthoDB" id="3366823at2759"/>
<feature type="region of interest" description="Disordered" evidence="3">
    <location>
        <begin position="1"/>
        <end position="100"/>
    </location>
</feature>
<dbReference type="RefSeq" id="XP_016761031.1">
    <property type="nucleotide sequence ID" value="XM_016905558.1"/>
</dbReference>
<proteinExistence type="predicted"/>
<evidence type="ECO:0000256" key="3">
    <source>
        <dbReference type="SAM" id="MobiDB-lite"/>
    </source>
</evidence>
<evidence type="ECO:0000256" key="2">
    <source>
        <dbReference type="ARBA" id="ARBA00023242"/>
    </source>
</evidence>
<evidence type="ECO:0000313" key="5">
    <source>
        <dbReference type="EMBL" id="EMF12910.1"/>
    </source>
</evidence>
<evidence type="ECO:0000259" key="4">
    <source>
        <dbReference type="Pfam" id="PF07808"/>
    </source>
</evidence>
<feature type="compositionally biased region" description="Basic and acidic residues" evidence="3">
    <location>
        <begin position="480"/>
        <end position="491"/>
    </location>
</feature>
<dbReference type="GO" id="GO:0005634">
    <property type="term" value="C:nucleus"/>
    <property type="evidence" value="ECO:0007669"/>
    <property type="project" value="UniProtKB-SubCell"/>
</dbReference>
<dbReference type="InterPro" id="IPR012916">
    <property type="entry name" value="RED_N"/>
</dbReference>
<keyword evidence="2" id="KW-0539">Nucleus</keyword>
<feature type="compositionally biased region" description="Basic and acidic residues" evidence="3">
    <location>
        <begin position="51"/>
        <end position="61"/>
    </location>
</feature>
<dbReference type="eggNOG" id="ENOG502RZ6M">
    <property type="taxonomic scope" value="Eukaryota"/>
</dbReference>
<evidence type="ECO:0000256" key="1">
    <source>
        <dbReference type="ARBA" id="ARBA00004123"/>
    </source>
</evidence>
<sequence length="541" mass="59555">MNNDAFRKLVASTPARQDDGATPARPGALGTKKSSFVPMTPRPGKATGSDDFARQVREQHAQMRPPKKYKSSAPKGSKFGSGYVDRAKARQAGEEDQDDRAERIKALEEQAKLGQIPWETFEALRDKITGGDVSSTHLVKGLDRQLLERVRRGEDVLGLGKKDEEETVQEVDVDDELEKLGEQEVATIQKTQTEKKGTKAVGPIAGKKRTRDELLAELKAQRKAAAEAKAANAPKLDGRWKKIGDQSQPKVEFDHKGREVVTVVQEDGTVKKMVKKAASAAIESKATIDMPDLSQPVLGADVAIPEQKQPEPDEDSDDDIFAGAGTDYNPLGDEEDDDDDSDSEDDGKAKPSKKPVALEKPKEDDDRDERAKDKSPSEHEGPVPTTKSARNYFGEGTSQNDEDAEKNRFKGIENVLKKAANLAADKTGSDDDEDDDPATREEREARKAKRARMLAQQDRDMDDMDLGFGGSRGEDEEDGMDSKVKFAEWKGGKTAGDDGWEEDDGKRGEKKKRKPKKRKGDVNNAADIFRVIEGRKAKENK</sequence>
<feature type="compositionally biased region" description="Acidic residues" evidence="3">
    <location>
        <begin position="332"/>
        <end position="345"/>
    </location>
</feature>
<name>M3D402_SPHMS</name>
<feature type="domain" description="RED-like N-terminal" evidence="4">
    <location>
        <begin position="72"/>
        <end position="194"/>
    </location>
</feature>
<evidence type="ECO:0000313" key="6">
    <source>
        <dbReference type="Proteomes" id="UP000016931"/>
    </source>
</evidence>
<feature type="region of interest" description="Disordered" evidence="3">
    <location>
        <begin position="279"/>
        <end position="524"/>
    </location>
</feature>
<dbReference type="STRING" id="692275.M3D402"/>
<dbReference type="InterPro" id="IPR039896">
    <property type="entry name" value="Red-like"/>
</dbReference>
<dbReference type="GeneID" id="27902695"/>
<dbReference type="PANTHER" id="PTHR12765">
    <property type="entry name" value="RED PROTEIN IK FACTOR CYTOKINE IK"/>
    <property type="match status" value="1"/>
</dbReference>
<gene>
    <name evidence="5" type="ORF">SEPMUDRAFT_149449</name>
</gene>